<dbReference type="EMBL" id="FQZM01000035">
    <property type="protein sequence ID" value="SHJ45272.1"/>
    <property type="molecule type" value="Genomic_DNA"/>
</dbReference>
<proteinExistence type="predicted"/>
<gene>
    <name evidence="1" type="ORF">SAMN02745219_02595</name>
</gene>
<evidence type="ECO:0000313" key="2">
    <source>
        <dbReference type="Proteomes" id="UP000184529"/>
    </source>
</evidence>
<accession>A0A1M6JF67</accession>
<evidence type="ECO:0000313" key="1">
    <source>
        <dbReference type="EMBL" id="SHJ45272.1"/>
    </source>
</evidence>
<name>A0A1M6JF67_9FIRM</name>
<dbReference type="STRING" id="1121432.SAMN02745219_02595"/>
<dbReference type="AlphaFoldDB" id="A0A1M6JF67"/>
<keyword evidence="2" id="KW-1185">Reference proteome</keyword>
<dbReference type="RefSeq" id="WP_072870208.1">
    <property type="nucleotide sequence ID" value="NZ_FQZM01000035.1"/>
</dbReference>
<dbReference type="Proteomes" id="UP000184529">
    <property type="component" value="Unassembled WGS sequence"/>
</dbReference>
<organism evidence="1 2">
    <name type="scientific">Desulfofundulus thermosubterraneus DSM 16057</name>
    <dbReference type="NCBI Taxonomy" id="1121432"/>
    <lineage>
        <taxon>Bacteria</taxon>
        <taxon>Bacillati</taxon>
        <taxon>Bacillota</taxon>
        <taxon>Clostridia</taxon>
        <taxon>Eubacteriales</taxon>
        <taxon>Peptococcaceae</taxon>
        <taxon>Desulfofundulus</taxon>
    </lineage>
</organism>
<dbReference type="OrthoDB" id="9797806at2"/>
<protein>
    <submittedName>
        <fullName evidence="1">Uncharacterized protein</fullName>
    </submittedName>
</protein>
<sequence length="72" mass="8093">MLFLQKILDADWFEEREEIVDRLGMPRCNRCGESLHIGDTVDVAWPWFDDFNLCRDCRGAGTSPGGTGGMQG</sequence>
<reference evidence="2" key="1">
    <citation type="submission" date="2016-11" db="EMBL/GenBank/DDBJ databases">
        <authorList>
            <person name="Varghese N."/>
            <person name="Submissions S."/>
        </authorList>
    </citation>
    <scope>NUCLEOTIDE SEQUENCE [LARGE SCALE GENOMIC DNA]</scope>
    <source>
        <strain evidence="2">DSM 16057</strain>
    </source>
</reference>